<dbReference type="InterPro" id="IPR014012">
    <property type="entry name" value="HSA_dom"/>
</dbReference>
<sequence>MVEEFQKFLAMYAENSDAALSSRKALGQRIWMTEEADSRPQTPELMPKKETKTEASEPMDVDKDSNEDEEEEEEFQEAESFIDKDAEAMRLIHPEDVVFLSQLGPMSIAEVTEKHPVKAAEMLENSVVYQAYCDQIEDFNCKSVSMYNWLLHSQEQPLSDVVACTQKLLSTKDWDAVRDELTRVRIMERIEELKDKGKWSFFQPRKHRAPPRTKAHWDYLLDEVTWMHTDFVEERKLRIAMTRMISSWVMDYHHAADKSLYTVSATKNIIPDIFMRERSKSMSMDENMLSATESDTPIVPESQTRTMEDDLSKVDATSEHVHTGPVSAIVTAAVSAADSHNIDSQEAKVPTSEVQAADSVGSSSFPLNGVVAEESADVDRSTTGKLPDAEPTLSKPEDEVGINAAAVVVEENTKEPKDYGSTSTQPIASLTQAKSTFISTISDDRIVPSSIGSSESSQSVYQIFAHLAQQESIEDILGDSIYTLQALNSLHPYVPAWDESYCDILDAFPVVPICKTMWSDFALEEPSEEPYDSTFTGDYYDTVDISDLIKLNTDDPSSLLGAEPESQGARSIFTRNIMAPPLLTMFTQTNKPPRNVHASVSQPPADTPAQQTASDACPGQAVFEWSAERDKMLAKIIQQYAGNWPLIAETFNHAFSLFGSRALNSRICYERWSAIKEDYPLDRTTIQTGFDEPEYGPRKPHSWSSQFTVHPSATQLSAMQLANSIVSHSETLKIVSASKKKRDAAPKSTPVPPREIKPLPADQKVPTPAEMAKVKFEHDRRLQQLFMEQRQATAAAAALAMQQQRALNPQLQALHLNRQIAVLQAMLASGRGLQRPLTPAQSKSIQQQIHNLQLLQQQQQQQIQLQLAQAAQQQGQLNMGQAGLPQQHIGIPMQQQQNGVSGVGVAGSPGLRFTPEQIQQILQARAANGVRPNISPALAAMLNARAQFAGANGNIRAMGMPRLPNAAASATANLLPPQQRQMFLQQLAQQQAAMGQSGQMQRSVTAATSPQQQPIALTPLSPQMGTPSVPSHQQSGIVPSGAPGSNGSNMVKSPIPTDISVAHQASPTASSEHSTPLMQTAAQMPGNSLPVSNPLQQPPGIVNGGFSPAQAQAILAAQQAMQLKQLQAQQQQPQQQQIQMPQVGVNQPQLAQYLSSLFPHQLAQLSNQQRMNLLAMRQFQQLQQQQQQQQPGQPGQPGGQNLLNQQAALQALQQNIMAGNTGTGAMNGFAGLNHPASQQLLAAQIAQNLKNQQMLNAASSQGQNQASPQPPQQNMNQLHLMRIRQAIQQQQQQQLSLSSPGPSVSAAPGQSSPAMATPVQPGMPASGFPVSTPLSAQMSAQLAAVQQAGVIQAMAAQQPNMSPVLPQQPVMSPPLNSQAHTPRPPQSLTPMQGPLQMPQQRPQQQTQQAMMLAAAAAAGLSTSAAQALIAQIAASTEANQQQQPQPDMQSLGNNENAGASVVSSKSPSSAAAPAAAFGAESIAPNVSAASPGAVAAHQQQIGVANIVRPPAATLIATPTTPTADSTAAGQKRQPASPGIQKPRPSKATRPGNARPHAARQPSQKVKSPATPTGARPVLRPSVTPSGVQTPQSQSRPVTPVSASSVQQPRRPPLHPGQLPLQQNTTSPGSASVRGSATPSPSTPVSRASTPNPQTYKAAGSSGNQARPHPPSSSFGAHSAIEADSKKTSPSSATNQPIVTTTQSSSAISTPLARHTPGSASGTSEQSQADGDGDGDDDGDGASSPATSSASSVA</sequence>
<evidence type="ECO:0000313" key="9">
    <source>
        <dbReference type="EMBL" id="KAJ2674618.1"/>
    </source>
</evidence>
<dbReference type="EMBL" id="JANBTW010000055">
    <property type="protein sequence ID" value="KAJ2674618.1"/>
    <property type="molecule type" value="Genomic_DNA"/>
</dbReference>
<dbReference type="GO" id="GO:0003682">
    <property type="term" value="F:chromatin binding"/>
    <property type="evidence" value="ECO:0007669"/>
    <property type="project" value="TreeGrafter"/>
</dbReference>
<dbReference type="PANTHER" id="PTHR46459">
    <property type="entry name" value="E1A-BINDING PROTEIN P400-RELATED"/>
    <property type="match status" value="1"/>
</dbReference>
<dbReference type="GO" id="GO:0006281">
    <property type="term" value="P:DNA repair"/>
    <property type="evidence" value="ECO:0007669"/>
    <property type="project" value="TreeGrafter"/>
</dbReference>
<dbReference type="GO" id="GO:0006325">
    <property type="term" value="P:chromatin organization"/>
    <property type="evidence" value="ECO:0007669"/>
    <property type="project" value="UniProtKB-KW"/>
</dbReference>
<dbReference type="OrthoDB" id="5364245at2759"/>
<feature type="compositionally biased region" description="Low complexity" evidence="6">
    <location>
        <begin position="1287"/>
        <end position="1314"/>
    </location>
</feature>
<feature type="compositionally biased region" description="Acidic residues" evidence="6">
    <location>
        <begin position="65"/>
        <end position="76"/>
    </location>
</feature>
<feature type="region of interest" description="Disordered" evidence="6">
    <location>
        <begin position="31"/>
        <end position="76"/>
    </location>
</feature>
<feature type="compositionally biased region" description="Low complexity" evidence="6">
    <location>
        <begin position="1457"/>
        <end position="1466"/>
    </location>
</feature>
<protein>
    <recommendedName>
        <fullName evidence="5">Vacuolar import and degradation protein 21</fullName>
    </recommendedName>
</protein>
<evidence type="ECO:0000256" key="4">
    <source>
        <dbReference type="ARBA" id="ARBA00025178"/>
    </source>
</evidence>
<feature type="region of interest" description="Disordered" evidence="6">
    <location>
        <begin position="736"/>
        <end position="765"/>
    </location>
</feature>
<feature type="compositionally biased region" description="Acidic residues" evidence="6">
    <location>
        <begin position="1730"/>
        <end position="1739"/>
    </location>
</feature>
<feature type="domain" description="HSA" evidence="8">
    <location>
        <begin position="204"/>
        <end position="284"/>
    </location>
</feature>
<feature type="compositionally biased region" description="Basic and acidic residues" evidence="6">
    <location>
        <begin position="46"/>
        <end position="64"/>
    </location>
</feature>
<accession>A0A9W8G4G7</accession>
<feature type="compositionally biased region" description="Polar residues" evidence="6">
    <location>
        <begin position="1687"/>
        <end position="1708"/>
    </location>
</feature>
<comment type="function">
    <text evidence="4">Component of the NuA4 histone acetyltransferase complex which is involved in transcriptional activation of selected genes principally by acetylation of nucleosomal histone H4 and H2A. The NuA4 complex is also involved in DNA repair.</text>
</comment>
<dbReference type="Pfam" id="PF07529">
    <property type="entry name" value="HSA"/>
    <property type="match status" value="1"/>
</dbReference>
<feature type="region of interest" description="Disordered" evidence="6">
    <location>
        <begin position="1016"/>
        <end position="1035"/>
    </location>
</feature>
<evidence type="ECO:0000259" key="8">
    <source>
        <dbReference type="PROSITE" id="PS51204"/>
    </source>
</evidence>
<dbReference type="PANTHER" id="PTHR46459:SF1">
    <property type="entry name" value="E1A-BINDING PROTEIN P400"/>
    <property type="match status" value="1"/>
</dbReference>
<feature type="region of interest" description="Disordered" evidence="6">
    <location>
        <begin position="1516"/>
        <end position="1753"/>
    </location>
</feature>
<gene>
    <name evidence="9" type="primary">EAF1</name>
    <name evidence="9" type="ORF">GGI25_004270</name>
</gene>
<feature type="compositionally biased region" description="Polar residues" evidence="6">
    <location>
        <begin position="1447"/>
        <end position="1456"/>
    </location>
</feature>
<feature type="compositionally biased region" description="Polar residues" evidence="6">
    <location>
        <begin position="590"/>
        <end position="614"/>
    </location>
</feature>
<dbReference type="Proteomes" id="UP001151518">
    <property type="component" value="Unassembled WGS sequence"/>
</dbReference>
<evidence type="ECO:0000256" key="3">
    <source>
        <dbReference type="ARBA" id="ARBA00023242"/>
    </source>
</evidence>
<dbReference type="PROSITE" id="PS50090">
    <property type="entry name" value="MYB_LIKE"/>
    <property type="match status" value="1"/>
</dbReference>
<feature type="region of interest" description="Disordered" evidence="6">
    <location>
        <begin position="1362"/>
        <end position="1408"/>
    </location>
</feature>
<dbReference type="InterPro" id="IPR001005">
    <property type="entry name" value="SANT/Myb"/>
</dbReference>
<evidence type="ECO:0000256" key="1">
    <source>
        <dbReference type="ARBA" id="ARBA00004123"/>
    </source>
</evidence>
<feature type="region of interest" description="Disordered" evidence="6">
    <location>
        <begin position="341"/>
        <end position="396"/>
    </location>
</feature>
<feature type="compositionally biased region" description="Polar residues" evidence="6">
    <location>
        <begin position="1623"/>
        <end position="1664"/>
    </location>
</feature>
<evidence type="ECO:0000259" key="7">
    <source>
        <dbReference type="PROSITE" id="PS50090"/>
    </source>
</evidence>
<dbReference type="PROSITE" id="PS51204">
    <property type="entry name" value="HSA"/>
    <property type="match status" value="1"/>
</dbReference>
<feature type="compositionally biased region" description="Low complexity" evidence="6">
    <location>
        <begin position="1740"/>
        <end position="1753"/>
    </location>
</feature>
<comment type="subcellular location">
    <subcellularLocation>
        <location evidence="1">Nucleus</location>
    </subcellularLocation>
</comment>
<feature type="domain" description="Myb-like" evidence="7">
    <location>
        <begin position="625"/>
        <end position="676"/>
    </location>
</feature>
<keyword evidence="3" id="KW-0539">Nucleus</keyword>
<feature type="compositionally biased region" description="Low complexity" evidence="6">
    <location>
        <begin position="1390"/>
        <end position="1408"/>
    </location>
</feature>
<feature type="compositionally biased region" description="Polar residues" evidence="6">
    <location>
        <begin position="1582"/>
        <end position="1605"/>
    </location>
</feature>
<feature type="compositionally biased region" description="Low complexity" evidence="6">
    <location>
        <begin position="1516"/>
        <end position="1528"/>
    </location>
</feature>
<dbReference type="SMART" id="SM00573">
    <property type="entry name" value="HSA"/>
    <property type="match status" value="1"/>
</dbReference>
<keyword evidence="2" id="KW-0156">Chromatin regulator</keyword>
<evidence type="ECO:0000256" key="5">
    <source>
        <dbReference type="ARBA" id="ARBA00029670"/>
    </source>
</evidence>
<organism evidence="9 10">
    <name type="scientific">Coemansia spiralis</name>
    <dbReference type="NCBI Taxonomy" id="417178"/>
    <lineage>
        <taxon>Eukaryota</taxon>
        <taxon>Fungi</taxon>
        <taxon>Fungi incertae sedis</taxon>
        <taxon>Zoopagomycota</taxon>
        <taxon>Kickxellomycotina</taxon>
        <taxon>Kickxellomycetes</taxon>
        <taxon>Kickxellales</taxon>
        <taxon>Kickxellaceae</taxon>
        <taxon>Coemansia</taxon>
    </lineage>
</organism>
<feature type="region of interest" description="Disordered" evidence="6">
    <location>
        <begin position="1287"/>
        <end position="1330"/>
    </location>
</feature>
<dbReference type="GO" id="GO:0005634">
    <property type="term" value="C:nucleus"/>
    <property type="evidence" value="ECO:0007669"/>
    <property type="project" value="UniProtKB-SubCell"/>
</dbReference>
<evidence type="ECO:0000313" key="10">
    <source>
        <dbReference type="Proteomes" id="UP001151518"/>
    </source>
</evidence>
<reference evidence="9" key="1">
    <citation type="submission" date="2022-07" db="EMBL/GenBank/DDBJ databases">
        <title>Phylogenomic reconstructions and comparative analyses of Kickxellomycotina fungi.</title>
        <authorList>
            <person name="Reynolds N.K."/>
            <person name="Stajich J.E."/>
            <person name="Barry K."/>
            <person name="Grigoriev I.V."/>
            <person name="Crous P."/>
            <person name="Smith M.E."/>
        </authorList>
    </citation>
    <scope>NUCLEOTIDE SEQUENCE</scope>
    <source>
        <strain evidence="9">NRRL 3115</strain>
    </source>
</reference>
<dbReference type="GO" id="GO:0035267">
    <property type="term" value="C:NuA4 histone acetyltransferase complex"/>
    <property type="evidence" value="ECO:0007669"/>
    <property type="project" value="TreeGrafter"/>
</dbReference>
<name>A0A9W8G4G7_9FUNG</name>
<comment type="caution">
    <text evidence="9">The sequence shown here is derived from an EMBL/GenBank/DDBJ whole genome shotgun (WGS) entry which is preliminary data.</text>
</comment>
<evidence type="ECO:0000256" key="2">
    <source>
        <dbReference type="ARBA" id="ARBA00022853"/>
    </source>
</evidence>
<feature type="region of interest" description="Disordered" evidence="6">
    <location>
        <begin position="590"/>
        <end position="615"/>
    </location>
</feature>
<proteinExistence type="predicted"/>
<feature type="region of interest" description="Disordered" evidence="6">
    <location>
        <begin position="1438"/>
        <end position="1466"/>
    </location>
</feature>
<evidence type="ECO:0000256" key="6">
    <source>
        <dbReference type="SAM" id="MobiDB-lite"/>
    </source>
</evidence>